<dbReference type="Proteomes" id="UP000030651">
    <property type="component" value="Unassembled WGS sequence"/>
</dbReference>
<dbReference type="EMBL" id="KI912112">
    <property type="protein sequence ID" value="ETS82017.1"/>
    <property type="molecule type" value="Genomic_DNA"/>
</dbReference>
<evidence type="ECO:0000313" key="2">
    <source>
        <dbReference type="EMBL" id="ETS82017.1"/>
    </source>
</evidence>
<feature type="domain" description="Heterokaryon incompatibility" evidence="1">
    <location>
        <begin position="51"/>
        <end position="204"/>
    </location>
</feature>
<gene>
    <name evidence="2" type="ORF">PFICI_07019</name>
</gene>
<dbReference type="KEGG" id="pfy:PFICI_07019"/>
<dbReference type="RefSeq" id="XP_007833791.1">
    <property type="nucleotide sequence ID" value="XM_007835600.1"/>
</dbReference>
<dbReference type="InParanoid" id="W3X9D5"/>
<dbReference type="AlphaFoldDB" id="W3X9D5"/>
<dbReference type="Pfam" id="PF06985">
    <property type="entry name" value="HET"/>
    <property type="match status" value="1"/>
</dbReference>
<dbReference type="InterPro" id="IPR010730">
    <property type="entry name" value="HET"/>
</dbReference>
<dbReference type="GeneID" id="19272032"/>
<dbReference type="PANTHER" id="PTHR24148">
    <property type="entry name" value="ANKYRIN REPEAT DOMAIN-CONTAINING PROTEIN 39 HOMOLOG-RELATED"/>
    <property type="match status" value="1"/>
</dbReference>
<dbReference type="HOGENOM" id="CLU_004184_3_1_1"/>
<reference evidence="3" key="1">
    <citation type="journal article" date="2015" name="BMC Genomics">
        <title>Genomic and transcriptomic analysis of the endophytic fungus Pestalotiopsis fici reveals its lifestyle and high potential for synthesis of natural products.</title>
        <authorList>
            <person name="Wang X."/>
            <person name="Zhang X."/>
            <person name="Liu L."/>
            <person name="Xiang M."/>
            <person name="Wang W."/>
            <person name="Sun X."/>
            <person name="Che Y."/>
            <person name="Guo L."/>
            <person name="Liu G."/>
            <person name="Guo L."/>
            <person name="Wang C."/>
            <person name="Yin W.B."/>
            <person name="Stadler M."/>
            <person name="Zhang X."/>
            <person name="Liu X."/>
        </authorList>
    </citation>
    <scope>NUCLEOTIDE SEQUENCE [LARGE SCALE GENOMIC DNA]</scope>
    <source>
        <strain evidence="3">W106-1 / CGMCC3.15140</strain>
    </source>
</reference>
<keyword evidence="3" id="KW-1185">Reference proteome</keyword>
<dbReference type="PANTHER" id="PTHR24148:SF64">
    <property type="entry name" value="HETEROKARYON INCOMPATIBILITY DOMAIN-CONTAINING PROTEIN"/>
    <property type="match status" value="1"/>
</dbReference>
<organism evidence="2 3">
    <name type="scientific">Pestalotiopsis fici (strain W106-1 / CGMCC3.15140)</name>
    <dbReference type="NCBI Taxonomy" id="1229662"/>
    <lineage>
        <taxon>Eukaryota</taxon>
        <taxon>Fungi</taxon>
        <taxon>Dikarya</taxon>
        <taxon>Ascomycota</taxon>
        <taxon>Pezizomycotina</taxon>
        <taxon>Sordariomycetes</taxon>
        <taxon>Xylariomycetidae</taxon>
        <taxon>Amphisphaeriales</taxon>
        <taxon>Sporocadaceae</taxon>
        <taxon>Pestalotiopsis</taxon>
    </lineage>
</organism>
<dbReference type="InterPro" id="IPR052895">
    <property type="entry name" value="HetReg/Transcr_Mod"/>
</dbReference>
<accession>W3X9D5</accession>
<proteinExistence type="predicted"/>
<protein>
    <recommendedName>
        <fullName evidence="1">Heterokaryon incompatibility domain-containing protein</fullName>
    </recommendedName>
</protein>
<dbReference type="OMA" id="SPWWHRA"/>
<evidence type="ECO:0000313" key="3">
    <source>
        <dbReference type="Proteomes" id="UP000030651"/>
    </source>
</evidence>
<name>W3X9D5_PESFW</name>
<sequence length="508" mass="58189">MVLAGSNLYAAHPLDPTKQNIRTLLLCPGTDGQQIFLEIQVTDLDVPSPDYIALSYVWGVSIALEKVSLAGQEIPVTENLLSCLRHLRHRDDALKIWVDAICINQNDLEEKSNQVAMMGYIYSRCLAVYCWLGAPTDPMAAEVDPFQILRHFAEDKHYHQLPGFSVDEETFVRFEENHEFTSNWRGFLAVAESPYWTRSWTVQELILPNASVVCYGYWRISFETLILARRLRNAHLWHREDHCCDKSYQAFPASFKKPFDIFLGQVEWIERFRQIHLPEDHPLSSKGQPRTYPDIDYRPFSELQVTFSHRLCSEPRDKVFSLLAMAETANLRNYRPDYTKDLNTTYQEAFQLMLEELENDFRCMIGPTFASQNPRLPSWVPDLSHHTPIGDVEFILRRILLSSLYKASDKQIGTFGQGHASELHVAGFQADTVATIGPLLELDSTSLPRVLADWRALCENVMGSSADNDAIRTLMSRVMCASTVDDGTPLYGHYRGWRRYRATDTPSP</sequence>
<evidence type="ECO:0000259" key="1">
    <source>
        <dbReference type="Pfam" id="PF06985"/>
    </source>
</evidence>
<dbReference type="OrthoDB" id="3557394at2759"/>